<dbReference type="EMBL" id="AP011947">
    <property type="protein sequence ID" value="BAM39839.1"/>
    <property type="molecule type" value="Genomic_DNA"/>
</dbReference>
<feature type="region of interest" description="Disordered" evidence="1">
    <location>
        <begin position="178"/>
        <end position="448"/>
    </location>
</feature>
<evidence type="ECO:0000256" key="1">
    <source>
        <dbReference type="SAM" id="MobiDB-lite"/>
    </source>
</evidence>
<keyword evidence="3" id="KW-1185">Reference proteome</keyword>
<proteinExistence type="predicted"/>
<accession>J4DNZ9</accession>
<organism evidence="2 3">
    <name type="scientific">Theileria orientalis strain Shintoku</name>
    <dbReference type="NCBI Taxonomy" id="869250"/>
    <lineage>
        <taxon>Eukaryota</taxon>
        <taxon>Sar</taxon>
        <taxon>Alveolata</taxon>
        <taxon>Apicomplexa</taxon>
        <taxon>Aconoidasida</taxon>
        <taxon>Piroplasmida</taxon>
        <taxon>Theileriidae</taxon>
        <taxon>Theileria</taxon>
    </lineage>
</organism>
<feature type="compositionally biased region" description="Acidic residues" evidence="1">
    <location>
        <begin position="259"/>
        <end position="299"/>
    </location>
</feature>
<dbReference type="STRING" id="869250.J4DNZ9"/>
<dbReference type="Proteomes" id="UP000003786">
    <property type="component" value="Chromosome 2"/>
</dbReference>
<name>J4DNZ9_THEOR</name>
<sequence>MSSYFRDNSLASLRCGTNRFVFVTSAFYVHDLKVKGTQSTAITSEVKKECDYGEACTFIPKLLPGLKKSYKDSFFYITFMCFLEKDACLTMDCPPNSNCVIEGPLPPVCVCQDGYTMKKGVCVPYQPIRSVRISERPPWSGWKPGISGQLGPLELRHSGPPQDLHLFISPKDPWEASRRRFTHSDSTTAVYGSRRRNSLSETDDRPQDDTNVHTKTDLDSLPPEEEHSDLDSGAQDHSLQSENESAPTEDKDGGSETDSVSDEDEDEDEDSSSDDQDSSSEDEDDQDDQGSESAGEQDEQVPASENGSSDETGAGGDRQDDQISEAEDSESGEDEDDENEEGSEAEAPEDVPKASEDPASQGDDSQQSPGDETHSTGDPELYHSSGHPGGDPEPDEEPEVHPEDLESDKLEDLNEPETGAVKEHHNDPAHGPETAASSEDAGDDEYEDELEGAQYFSDGAEPVVSQMTHDDTTSHSIATLRTACKFTDGYLAIFSRTFRRVIVFDKLCDYRSCSYRYKVCS</sequence>
<dbReference type="OrthoDB" id="5945029at2759"/>
<gene>
    <name evidence="2" type="ORF">TOT_020000110</name>
</gene>
<dbReference type="VEuPathDB" id="PiroplasmaDB:TOT_020000110"/>
<feature type="compositionally biased region" description="Acidic residues" evidence="1">
    <location>
        <begin position="322"/>
        <end position="349"/>
    </location>
</feature>
<dbReference type="RefSeq" id="XP_009690140.1">
    <property type="nucleotide sequence ID" value="XM_009691845.1"/>
</dbReference>
<evidence type="ECO:0000313" key="3">
    <source>
        <dbReference type="Proteomes" id="UP000003786"/>
    </source>
</evidence>
<protein>
    <submittedName>
        <fullName evidence="2">Uncharacterized protein</fullName>
    </submittedName>
</protein>
<reference evidence="2 3" key="1">
    <citation type="journal article" date="2012" name="MBio">
        <title>Comparative genome analysis of three eukaryotic parasites with differing abilities to transform leukocytes reveals key mediators of Theileria-induced leukocyte transformation.</title>
        <authorList>
            <person name="Hayashida K."/>
            <person name="Hara Y."/>
            <person name="Abe T."/>
            <person name="Yamasaki C."/>
            <person name="Toyoda A."/>
            <person name="Kosuge T."/>
            <person name="Suzuki Y."/>
            <person name="Sato Y."/>
            <person name="Kawashima S."/>
            <person name="Katayama T."/>
            <person name="Wakaguri H."/>
            <person name="Inoue N."/>
            <person name="Homma K."/>
            <person name="Tada-Umezaki M."/>
            <person name="Yagi Y."/>
            <person name="Fujii Y."/>
            <person name="Habara T."/>
            <person name="Kanehisa M."/>
            <person name="Watanabe H."/>
            <person name="Ito K."/>
            <person name="Gojobori T."/>
            <person name="Sugawara H."/>
            <person name="Imanishi T."/>
            <person name="Weir W."/>
            <person name="Gardner M."/>
            <person name="Pain A."/>
            <person name="Shiels B."/>
            <person name="Hattori M."/>
            <person name="Nene V."/>
            <person name="Sugimoto C."/>
        </authorList>
    </citation>
    <scope>NUCLEOTIDE SEQUENCE [LARGE SCALE GENOMIC DNA]</scope>
    <source>
        <strain evidence="2 3">Shintoku</strain>
    </source>
</reference>
<evidence type="ECO:0000313" key="2">
    <source>
        <dbReference type="EMBL" id="BAM39839.1"/>
    </source>
</evidence>
<dbReference type="eggNOG" id="ENOG502QXI4">
    <property type="taxonomic scope" value="Eukaryota"/>
</dbReference>
<feature type="compositionally biased region" description="Polar residues" evidence="1">
    <location>
        <begin position="235"/>
        <end position="246"/>
    </location>
</feature>
<dbReference type="KEGG" id="tot:TOT_020000110"/>
<feature type="compositionally biased region" description="Basic and acidic residues" evidence="1">
    <location>
        <begin position="399"/>
        <end position="412"/>
    </location>
</feature>
<dbReference type="AlphaFoldDB" id="J4DNZ9"/>
<dbReference type="GeneID" id="20714292"/>
<feature type="compositionally biased region" description="Basic and acidic residues" evidence="1">
    <location>
        <begin position="420"/>
        <end position="430"/>
    </location>
</feature>
<feature type="compositionally biased region" description="Basic and acidic residues" evidence="1">
    <location>
        <begin position="371"/>
        <end position="381"/>
    </location>
</feature>
<feature type="compositionally biased region" description="Basic and acidic residues" evidence="1">
    <location>
        <begin position="202"/>
        <end position="218"/>
    </location>
</feature>